<dbReference type="PANTHER" id="PTHR46866">
    <property type="entry name" value="GH12955P"/>
    <property type="match status" value="1"/>
</dbReference>
<reference evidence="2 3" key="1">
    <citation type="submission" date="2018-11" db="EMBL/GenBank/DDBJ databases">
        <authorList>
            <consortium name="Pathogen Informatics"/>
        </authorList>
    </citation>
    <scope>NUCLEOTIDE SEQUENCE [LARGE SCALE GENOMIC DNA]</scope>
</reference>
<organism evidence="2 3">
    <name type="scientific">Dibothriocephalus latus</name>
    <name type="common">Fish tapeworm</name>
    <name type="synonym">Diphyllobothrium latum</name>
    <dbReference type="NCBI Taxonomy" id="60516"/>
    <lineage>
        <taxon>Eukaryota</taxon>
        <taxon>Metazoa</taxon>
        <taxon>Spiralia</taxon>
        <taxon>Lophotrochozoa</taxon>
        <taxon>Platyhelminthes</taxon>
        <taxon>Cestoda</taxon>
        <taxon>Eucestoda</taxon>
        <taxon>Diphyllobothriidea</taxon>
        <taxon>Diphyllobothriidae</taxon>
        <taxon>Dibothriocephalus</taxon>
    </lineage>
</organism>
<protein>
    <recommendedName>
        <fullName evidence="1">BEACH domain-containing protein</fullName>
    </recommendedName>
</protein>
<name>A0A3P7KXK9_DIBLA</name>
<dbReference type="Gene3D" id="1.10.1540.10">
    <property type="entry name" value="BEACH domain"/>
    <property type="match status" value="1"/>
</dbReference>
<proteinExistence type="predicted"/>
<dbReference type="InterPro" id="IPR036372">
    <property type="entry name" value="BEACH_dom_sf"/>
</dbReference>
<dbReference type="Proteomes" id="UP000281553">
    <property type="component" value="Unassembled WGS sequence"/>
</dbReference>
<dbReference type="PROSITE" id="PS50197">
    <property type="entry name" value="BEACH"/>
    <property type="match status" value="1"/>
</dbReference>
<sequence>MSDLGGTDKAANGTFYARRILAVLLRRLQIDELKSCWSSAFHQFARTPGLSRKLEGCNLIHASDLAEKNLSLFAQSVAGSKAFSDFQFADSEATCQLKGQSLFNVLRFSPGILRDEFIFLFIVYQIICKLEQLHVNQVSHLGLDLTNVYIDGDFHVQLGPPDIDALRAFAVNENVLFPQASTELAYAPTFSNFSQVSLDWVLNKVSNYDYLMFINRLAGRQAAGEETSSAARAEQTSDVLSTAVWESSASTNETFACLPVTPARRLEGEDAAFLPHHLLDIMPNLAYFTYKARRTPIPVLQKYVRPIYRPEEFPSTMARLYASTPEECIPEFFSDPSVFVSLHADMPDLGLPEWCASAEDFLAYHRRILESTEVSRNLHHWIDLTFGYKLLGEAAVEAKNVHLELVGSQRALRSTAGVACLFTVPHPRRLLPSELSRYFGPDCAANYWNPTPPPPPSTAAAAVS</sequence>
<dbReference type="Pfam" id="PF02138">
    <property type="entry name" value="Beach"/>
    <property type="match status" value="1"/>
</dbReference>
<keyword evidence="3" id="KW-1185">Reference proteome</keyword>
<dbReference type="InterPro" id="IPR011009">
    <property type="entry name" value="Kinase-like_dom_sf"/>
</dbReference>
<evidence type="ECO:0000313" key="2">
    <source>
        <dbReference type="EMBL" id="VDN09865.1"/>
    </source>
</evidence>
<evidence type="ECO:0000313" key="3">
    <source>
        <dbReference type="Proteomes" id="UP000281553"/>
    </source>
</evidence>
<dbReference type="InterPro" id="IPR000409">
    <property type="entry name" value="BEACH_dom"/>
</dbReference>
<accession>A0A3P7KXK9</accession>
<dbReference type="PANTHER" id="PTHR46866:SF1">
    <property type="entry name" value="GH12955P"/>
    <property type="match status" value="1"/>
</dbReference>
<dbReference type="EMBL" id="UYRU01047967">
    <property type="protein sequence ID" value="VDN09865.1"/>
    <property type="molecule type" value="Genomic_DNA"/>
</dbReference>
<dbReference type="OrthoDB" id="29306at2759"/>
<dbReference type="SUPFAM" id="SSF81837">
    <property type="entry name" value="BEACH domain"/>
    <property type="match status" value="1"/>
</dbReference>
<feature type="domain" description="BEACH" evidence="1">
    <location>
        <begin position="348"/>
        <end position="454"/>
    </location>
</feature>
<dbReference type="SMART" id="SM01026">
    <property type="entry name" value="Beach"/>
    <property type="match status" value="1"/>
</dbReference>
<evidence type="ECO:0000259" key="1">
    <source>
        <dbReference type="PROSITE" id="PS50197"/>
    </source>
</evidence>
<dbReference type="SUPFAM" id="SSF56112">
    <property type="entry name" value="Protein kinase-like (PK-like)"/>
    <property type="match status" value="1"/>
</dbReference>
<dbReference type="AlphaFoldDB" id="A0A3P7KXK9"/>
<gene>
    <name evidence="2" type="ORF">DILT_LOCUS5696</name>
</gene>